<gene>
    <name evidence="2" type="ORF">NQ314_014005</name>
</gene>
<keyword evidence="1" id="KW-0808">Transferase</keyword>
<keyword evidence="3" id="KW-1185">Reference proteome</keyword>
<accession>A0AAV8X4U9</accession>
<evidence type="ECO:0000313" key="3">
    <source>
        <dbReference type="Proteomes" id="UP001162156"/>
    </source>
</evidence>
<proteinExistence type="predicted"/>
<dbReference type="InterPro" id="IPR036901">
    <property type="entry name" value="Asp/Orn_carbamoylTrfase_sf"/>
</dbReference>
<dbReference type="SUPFAM" id="SSF53671">
    <property type="entry name" value="Aspartate/ornithine carbamoyltransferase"/>
    <property type="match status" value="1"/>
</dbReference>
<dbReference type="AlphaFoldDB" id="A0AAV8X4U9"/>
<reference evidence="2" key="1">
    <citation type="journal article" date="2023" name="Insect Mol. Biol.">
        <title>Genome sequencing provides insights into the evolution of gene families encoding plant cell wall-degrading enzymes in longhorned beetles.</title>
        <authorList>
            <person name="Shin N.R."/>
            <person name="Okamura Y."/>
            <person name="Kirsch R."/>
            <person name="Pauchet Y."/>
        </authorList>
    </citation>
    <scope>NUCLEOTIDE SEQUENCE</scope>
    <source>
        <strain evidence="2">RBIC_L_NR</strain>
    </source>
</reference>
<dbReference type="GO" id="GO:0006520">
    <property type="term" value="P:amino acid metabolic process"/>
    <property type="evidence" value="ECO:0007669"/>
    <property type="project" value="InterPro"/>
</dbReference>
<sequence>MKEPECSEDFNDESDKEVHIIKKIIYKRSDLEEVGELDEFTSPKTKIFFTRFNIETSFFEKSPSEWDADEGYRRAETTVEKIRVTNDTAEKRNLLTIQEHFGSLKGIIISWVGKACPLLNTYLTIAPPLGIKVKFLCQCGGPVSPSSLKYVQSQGTNFTDNIKECGKLEDAIEADLEKYADKNWVFLHTLPRSLVEVEDKLFDSERNLLWKSFVNSKWICAAIIARFLVEDPSLITDKGNNNYRD</sequence>
<dbReference type="EMBL" id="JANEYF010003862">
    <property type="protein sequence ID" value="KAJ8933448.1"/>
    <property type="molecule type" value="Genomic_DNA"/>
</dbReference>
<organism evidence="2 3">
    <name type="scientific">Rhamnusium bicolor</name>
    <dbReference type="NCBI Taxonomy" id="1586634"/>
    <lineage>
        <taxon>Eukaryota</taxon>
        <taxon>Metazoa</taxon>
        <taxon>Ecdysozoa</taxon>
        <taxon>Arthropoda</taxon>
        <taxon>Hexapoda</taxon>
        <taxon>Insecta</taxon>
        <taxon>Pterygota</taxon>
        <taxon>Neoptera</taxon>
        <taxon>Endopterygota</taxon>
        <taxon>Coleoptera</taxon>
        <taxon>Polyphaga</taxon>
        <taxon>Cucujiformia</taxon>
        <taxon>Chrysomeloidea</taxon>
        <taxon>Cerambycidae</taxon>
        <taxon>Lepturinae</taxon>
        <taxon>Rhagiini</taxon>
        <taxon>Rhamnusium</taxon>
    </lineage>
</organism>
<dbReference type="GO" id="GO:0016597">
    <property type="term" value="F:amino acid binding"/>
    <property type="evidence" value="ECO:0007669"/>
    <property type="project" value="InterPro"/>
</dbReference>
<evidence type="ECO:0000256" key="1">
    <source>
        <dbReference type="ARBA" id="ARBA00022679"/>
    </source>
</evidence>
<comment type="caution">
    <text evidence="2">The sequence shown here is derived from an EMBL/GenBank/DDBJ whole genome shotgun (WGS) entry which is preliminary data.</text>
</comment>
<dbReference type="Proteomes" id="UP001162156">
    <property type="component" value="Unassembled WGS sequence"/>
</dbReference>
<evidence type="ECO:0000313" key="2">
    <source>
        <dbReference type="EMBL" id="KAJ8933448.1"/>
    </source>
</evidence>
<protein>
    <recommendedName>
        <fullName evidence="4">Aspartate/ornithine carbamoyltransferase Asp/Orn-binding domain-containing protein</fullName>
    </recommendedName>
</protein>
<evidence type="ECO:0008006" key="4">
    <source>
        <dbReference type="Google" id="ProtNLM"/>
    </source>
</evidence>
<dbReference type="GO" id="GO:0016743">
    <property type="term" value="F:carboxyl- or carbamoyltransferase activity"/>
    <property type="evidence" value="ECO:0007669"/>
    <property type="project" value="InterPro"/>
</dbReference>
<dbReference type="Gene3D" id="3.40.50.1370">
    <property type="entry name" value="Aspartate/ornithine carbamoyltransferase"/>
    <property type="match status" value="2"/>
</dbReference>
<name>A0AAV8X4U9_9CUCU</name>